<evidence type="ECO:0000313" key="4">
    <source>
        <dbReference type="EMBL" id="KAK9426296.1"/>
    </source>
</evidence>
<keyword evidence="2" id="KW-0560">Oxidoreductase</keyword>
<dbReference type="Gene3D" id="3.40.50.720">
    <property type="entry name" value="NAD(P)-binding Rossmann-like Domain"/>
    <property type="match status" value="1"/>
</dbReference>
<proteinExistence type="inferred from homology"/>
<name>A0ABR2VII1_9PEZI</name>
<dbReference type="PANTHER" id="PTHR45348:SF2">
    <property type="entry name" value="ZINC-TYPE ALCOHOL DEHYDROGENASE-LIKE PROTEIN C2E1P3.01"/>
    <property type="match status" value="1"/>
</dbReference>
<keyword evidence="5" id="KW-1185">Reference proteome</keyword>
<dbReference type="InterPro" id="IPR011032">
    <property type="entry name" value="GroES-like_sf"/>
</dbReference>
<dbReference type="InterPro" id="IPR036291">
    <property type="entry name" value="NAD(P)-bd_dom_sf"/>
</dbReference>
<organism evidence="4 5">
    <name type="scientific">Seiridium unicorne</name>
    <dbReference type="NCBI Taxonomy" id="138068"/>
    <lineage>
        <taxon>Eukaryota</taxon>
        <taxon>Fungi</taxon>
        <taxon>Dikarya</taxon>
        <taxon>Ascomycota</taxon>
        <taxon>Pezizomycotina</taxon>
        <taxon>Sordariomycetes</taxon>
        <taxon>Xylariomycetidae</taxon>
        <taxon>Amphisphaeriales</taxon>
        <taxon>Sporocadaceae</taxon>
        <taxon>Seiridium</taxon>
    </lineage>
</organism>
<dbReference type="InterPro" id="IPR047122">
    <property type="entry name" value="Trans-enoyl_RdTase-like"/>
</dbReference>
<dbReference type="Proteomes" id="UP001408356">
    <property type="component" value="Unassembled WGS sequence"/>
</dbReference>
<dbReference type="EMBL" id="JARVKF010000002">
    <property type="protein sequence ID" value="KAK9426296.1"/>
    <property type="molecule type" value="Genomic_DNA"/>
</dbReference>
<protein>
    <recommendedName>
        <fullName evidence="3">Enoyl reductase (ER) domain-containing protein</fullName>
    </recommendedName>
</protein>
<accession>A0ABR2VII1</accession>
<dbReference type="SUPFAM" id="SSF50129">
    <property type="entry name" value="GroES-like"/>
    <property type="match status" value="1"/>
</dbReference>
<evidence type="ECO:0000313" key="5">
    <source>
        <dbReference type="Proteomes" id="UP001408356"/>
    </source>
</evidence>
<dbReference type="SMART" id="SM00829">
    <property type="entry name" value="PKS_ER"/>
    <property type="match status" value="1"/>
</dbReference>
<dbReference type="CDD" id="cd08249">
    <property type="entry name" value="enoyl_reductase_like"/>
    <property type="match status" value="1"/>
</dbReference>
<dbReference type="Pfam" id="PF00107">
    <property type="entry name" value="ADH_zinc_N"/>
    <property type="match status" value="1"/>
</dbReference>
<gene>
    <name evidence="4" type="ORF">SUNI508_02737</name>
</gene>
<feature type="domain" description="Enoyl reductase (ER)" evidence="3">
    <location>
        <begin position="13"/>
        <end position="341"/>
    </location>
</feature>
<dbReference type="Pfam" id="PF08240">
    <property type="entry name" value="ADH_N"/>
    <property type="match status" value="1"/>
</dbReference>
<dbReference type="PANTHER" id="PTHR45348">
    <property type="entry name" value="HYPOTHETICAL OXIDOREDUCTASE (EUROFUNG)"/>
    <property type="match status" value="1"/>
</dbReference>
<evidence type="ECO:0000256" key="2">
    <source>
        <dbReference type="ARBA" id="ARBA00023002"/>
    </source>
</evidence>
<dbReference type="SUPFAM" id="SSF51735">
    <property type="entry name" value="NAD(P)-binding Rossmann-fold domains"/>
    <property type="match status" value="1"/>
</dbReference>
<evidence type="ECO:0000256" key="1">
    <source>
        <dbReference type="ARBA" id="ARBA00008072"/>
    </source>
</evidence>
<comment type="caution">
    <text evidence="4">The sequence shown here is derived from an EMBL/GenBank/DDBJ whole genome shotgun (WGS) entry which is preliminary data.</text>
</comment>
<dbReference type="Gene3D" id="3.90.180.10">
    <property type="entry name" value="Medium-chain alcohol dehydrogenases, catalytic domain"/>
    <property type="match status" value="1"/>
</dbReference>
<reference evidence="4 5" key="1">
    <citation type="journal article" date="2024" name="J. Plant Pathol.">
        <title>Sequence and assembly of the genome of Seiridium unicorne, isolate CBS 538.82, causal agent of cypress canker disease.</title>
        <authorList>
            <person name="Scali E."/>
            <person name="Rocca G.D."/>
            <person name="Danti R."/>
            <person name="Garbelotto M."/>
            <person name="Barberini S."/>
            <person name="Baroncelli R."/>
            <person name="Emiliani G."/>
        </authorList>
    </citation>
    <scope>NUCLEOTIDE SEQUENCE [LARGE SCALE GENOMIC DNA]</scope>
    <source>
        <strain evidence="4 5">BM-138-508</strain>
    </source>
</reference>
<sequence>MKATALVVRGGDGHHTLTKDTIDVPSPDPNQALVKVLYAAQNPTDVQSFDTGVASDGAVLGCDFTGTVEAVGSNVTKLKKGDTVAGLVWGGESKGVGAFGEYTLADEKISFKVPDGVALPEVTTVPLAACTAWLALFSKKCLAINRHPDSETTVLVWSGSSSVGRFAIQLAAFCGLRVITTCSPKHADALKSFGAQHVFDYHDQEVVAKIKKVAPDLKYVFDTIGTKDSSTSASEAIAEPGGTLCTVRPGKANTENVTSRTKVTDVLVWTAFLKEHHYGEFYWPPDEADHELCAQFFEELPGWLVDGRVKPSVPSEKQGLDSIREGFQEYRNGKVSGYKIIYKL</sequence>
<dbReference type="InterPro" id="IPR020843">
    <property type="entry name" value="ER"/>
</dbReference>
<dbReference type="InterPro" id="IPR013149">
    <property type="entry name" value="ADH-like_C"/>
</dbReference>
<evidence type="ECO:0000259" key="3">
    <source>
        <dbReference type="SMART" id="SM00829"/>
    </source>
</evidence>
<comment type="similarity">
    <text evidence="1">Belongs to the zinc-containing alcohol dehydrogenase family.</text>
</comment>
<dbReference type="InterPro" id="IPR013154">
    <property type="entry name" value="ADH-like_N"/>
</dbReference>